<evidence type="ECO:0000256" key="5">
    <source>
        <dbReference type="ARBA" id="ARBA00022723"/>
    </source>
</evidence>
<keyword evidence="4 11" id="KW-0436">Ligase</keyword>
<dbReference type="InterPro" id="IPR018109">
    <property type="entry name" value="Folylpolyglutamate_synth_CS"/>
</dbReference>
<reference evidence="14 15" key="1">
    <citation type="journal article" date="2015" name="Genome Announc.">
        <title>Draft Genome Sequence of Clostridium tyrobutyricum Strain DIVETGP, Isolated from Cow's Milk for Grana Padano Production.</title>
        <authorList>
            <person name="Soggiu A."/>
            <person name="Piras C."/>
            <person name="Gaiarsa S."/>
            <person name="Sassera D."/>
            <person name="Roncada P."/>
            <person name="Bendixen E."/>
            <person name="Brasca M."/>
            <person name="Bonizzi L."/>
        </authorList>
    </citation>
    <scope>NUCLEOTIDE SEQUENCE [LARGE SCALE GENOMIC DNA]</scope>
    <source>
        <strain evidence="14 15">DIVETGP</strain>
    </source>
</reference>
<evidence type="ECO:0000256" key="2">
    <source>
        <dbReference type="ARBA" id="ARBA00008276"/>
    </source>
</evidence>
<evidence type="ECO:0000256" key="11">
    <source>
        <dbReference type="PIRNR" id="PIRNR001563"/>
    </source>
</evidence>
<dbReference type="InterPro" id="IPR001645">
    <property type="entry name" value="Folylpolyglutamate_synth"/>
</dbReference>
<dbReference type="Gene3D" id="3.40.1190.10">
    <property type="entry name" value="Mur-like, catalytic domain"/>
    <property type="match status" value="1"/>
</dbReference>
<gene>
    <name evidence="14" type="ORF">CTDIVETGP_2909</name>
</gene>
<dbReference type="InterPro" id="IPR036565">
    <property type="entry name" value="Mur-like_cat_sf"/>
</dbReference>
<evidence type="ECO:0000256" key="7">
    <source>
        <dbReference type="ARBA" id="ARBA00022840"/>
    </source>
</evidence>
<dbReference type="InterPro" id="IPR013221">
    <property type="entry name" value="Mur_ligase_cen"/>
</dbReference>
<dbReference type="InterPro" id="IPR004101">
    <property type="entry name" value="Mur_ligase_C"/>
</dbReference>
<dbReference type="GO" id="GO:0005524">
    <property type="term" value="F:ATP binding"/>
    <property type="evidence" value="ECO:0007669"/>
    <property type="project" value="UniProtKB-KW"/>
</dbReference>
<comment type="caution">
    <text evidence="14">The sequence shown here is derived from an EMBL/GenBank/DDBJ whole genome shotgun (WGS) entry which is preliminary data.</text>
</comment>
<keyword evidence="5" id="KW-0479">Metal-binding</keyword>
<name>W6NBB5_CLOTY</name>
<dbReference type="PANTHER" id="PTHR11136">
    <property type="entry name" value="FOLYLPOLYGLUTAMATE SYNTHASE-RELATED"/>
    <property type="match status" value="1"/>
</dbReference>
<evidence type="ECO:0000256" key="4">
    <source>
        <dbReference type="ARBA" id="ARBA00022598"/>
    </source>
</evidence>
<dbReference type="GeneID" id="29420676"/>
<protein>
    <recommendedName>
        <fullName evidence="3">tetrahydrofolate synthase</fullName>
        <ecNumber evidence="3">6.3.2.17</ecNumber>
    </recommendedName>
    <alternativeName>
        <fullName evidence="9">Tetrahydrofolylpolyglutamate synthase</fullName>
    </alternativeName>
</protein>
<evidence type="ECO:0000313" key="15">
    <source>
        <dbReference type="Proteomes" id="UP000019482"/>
    </source>
</evidence>
<dbReference type="PROSITE" id="PS01012">
    <property type="entry name" value="FOLYLPOLYGLU_SYNT_2"/>
    <property type="match status" value="1"/>
</dbReference>
<dbReference type="InterPro" id="IPR036615">
    <property type="entry name" value="Mur_ligase_C_dom_sf"/>
</dbReference>
<organism evidence="14 15">
    <name type="scientific">Clostridium tyrobutyricum DIVETGP</name>
    <dbReference type="NCBI Taxonomy" id="1408889"/>
    <lineage>
        <taxon>Bacteria</taxon>
        <taxon>Bacillati</taxon>
        <taxon>Bacillota</taxon>
        <taxon>Clostridia</taxon>
        <taxon>Eubacteriales</taxon>
        <taxon>Clostridiaceae</taxon>
        <taxon>Clostridium</taxon>
    </lineage>
</organism>
<dbReference type="SUPFAM" id="SSF53244">
    <property type="entry name" value="MurD-like peptide ligases, peptide-binding domain"/>
    <property type="match status" value="1"/>
</dbReference>
<dbReference type="NCBIfam" id="TIGR01499">
    <property type="entry name" value="folC"/>
    <property type="match status" value="1"/>
</dbReference>
<dbReference type="FunFam" id="3.40.1190.10:FF:000011">
    <property type="entry name" value="Folylpolyglutamate synthase/dihydrofolate synthase"/>
    <property type="match status" value="1"/>
</dbReference>
<dbReference type="PIRSF" id="PIRSF001563">
    <property type="entry name" value="Folylpolyglu_synth"/>
    <property type="match status" value="1"/>
</dbReference>
<dbReference type="Gene3D" id="3.90.190.20">
    <property type="entry name" value="Mur ligase, C-terminal domain"/>
    <property type="match status" value="1"/>
</dbReference>
<keyword evidence="15" id="KW-1185">Reference proteome</keyword>
<dbReference type="SUPFAM" id="SSF53623">
    <property type="entry name" value="MurD-like peptide ligases, catalytic domain"/>
    <property type="match status" value="1"/>
</dbReference>
<comment type="similarity">
    <text evidence="2 11">Belongs to the folylpolyglutamate synthase family.</text>
</comment>
<evidence type="ECO:0000313" key="14">
    <source>
        <dbReference type="EMBL" id="CDL92839.1"/>
    </source>
</evidence>
<feature type="domain" description="Mur ligase C-terminal" evidence="12">
    <location>
        <begin position="311"/>
        <end position="430"/>
    </location>
</feature>
<dbReference type="GO" id="GO:0005737">
    <property type="term" value="C:cytoplasm"/>
    <property type="evidence" value="ECO:0007669"/>
    <property type="project" value="TreeGrafter"/>
</dbReference>
<dbReference type="RefSeq" id="WP_017751219.1">
    <property type="nucleotide sequence ID" value="NZ_CBXI010000044.1"/>
</dbReference>
<dbReference type="AlphaFoldDB" id="W6NBB5"/>
<dbReference type="PANTHER" id="PTHR11136:SF0">
    <property type="entry name" value="DIHYDROFOLATE SYNTHETASE-RELATED"/>
    <property type="match status" value="1"/>
</dbReference>
<keyword evidence="7 11" id="KW-0067">ATP-binding</keyword>
<feature type="domain" description="Mur ligase central" evidence="13">
    <location>
        <begin position="44"/>
        <end position="285"/>
    </location>
</feature>
<dbReference type="OrthoDB" id="9809356at2"/>
<evidence type="ECO:0000259" key="12">
    <source>
        <dbReference type="Pfam" id="PF02875"/>
    </source>
</evidence>
<dbReference type="GO" id="GO:0008841">
    <property type="term" value="F:dihydrofolate synthase activity"/>
    <property type="evidence" value="ECO:0007669"/>
    <property type="project" value="TreeGrafter"/>
</dbReference>
<comment type="cofactor">
    <cofactor evidence="1">
        <name>Mg(2+)</name>
        <dbReference type="ChEBI" id="CHEBI:18420"/>
    </cofactor>
</comment>
<accession>W6NBB5</accession>
<evidence type="ECO:0000259" key="13">
    <source>
        <dbReference type="Pfam" id="PF08245"/>
    </source>
</evidence>
<dbReference type="EMBL" id="CBXI010000044">
    <property type="protein sequence ID" value="CDL92839.1"/>
    <property type="molecule type" value="Genomic_DNA"/>
</dbReference>
<dbReference type="EC" id="6.3.2.17" evidence="3"/>
<proteinExistence type="inferred from homology"/>
<dbReference type="Pfam" id="PF02875">
    <property type="entry name" value="Mur_ligase_C"/>
    <property type="match status" value="1"/>
</dbReference>
<evidence type="ECO:0000256" key="3">
    <source>
        <dbReference type="ARBA" id="ARBA00013025"/>
    </source>
</evidence>
<comment type="catalytic activity">
    <reaction evidence="10">
        <text>(6S)-5,6,7,8-tetrahydrofolyl-(gamma-L-Glu)(n) + L-glutamate + ATP = (6S)-5,6,7,8-tetrahydrofolyl-(gamma-L-Glu)(n+1) + ADP + phosphate + H(+)</text>
        <dbReference type="Rhea" id="RHEA:10580"/>
        <dbReference type="Rhea" id="RHEA-COMP:14738"/>
        <dbReference type="Rhea" id="RHEA-COMP:14740"/>
        <dbReference type="ChEBI" id="CHEBI:15378"/>
        <dbReference type="ChEBI" id="CHEBI:29985"/>
        <dbReference type="ChEBI" id="CHEBI:30616"/>
        <dbReference type="ChEBI" id="CHEBI:43474"/>
        <dbReference type="ChEBI" id="CHEBI:141005"/>
        <dbReference type="ChEBI" id="CHEBI:456216"/>
        <dbReference type="EC" id="6.3.2.17"/>
    </reaction>
</comment>
<keyword evidence="8" id="KW-0460">Magnesium</keyword>
<dbReference type="GO" id="GO:0004326">
    <property type="term" value="F:tetrahydrofolylpolyglutamate synthase activity"/>
    <property type="evidence" value="ECO:0007669"/>
    <property type="project" value="UniProtKB-EC"/>
</dbReference>
<evidence type="ECO:0000256" key="10">
    <source>
        <dbReference type="ARBA" id="ARBA00047493"/>
    </source>
</evidence>
<dbReference type="GO" id="GO:0046872">
    <property type="term" value="F:metal ion binding"/>
    <property type="evidence" value="ECO:0007669"/>
    <property type="project" value="UniProtKB-KW"/>
</dbReference>
<evidence type="ECO:0000256" key="8">
    <source>
        <dbReference type="ARBA" id="ARBA00022842"/>
    </source>
</evidence>
<evidence type="ECO:0000256" key="9">
    <source>
        <dbReference type="ARBA" id="ARBA00030592"/>
    </source>
</evidence>
<sequence length="444" mass="49633">MNYQQALKYIHDTAKFGSNLGLERVQKLLEFLDNPQEKISIIHIAGTNGKGSVTAMISRILDSCGYKVGMYTSPHLEQFEERFQINEINISRNDLAECVTEVSKAVDKVIKLGYDNPTEFEIETCVMFYYFYKSKVDFAVVEVGLGGRLDATNVVQPFSRSTGGGVILSVITSISYDHMKILGDTLDKIAYEKAGIIKNGIPVALYPQEKSSEKVIKEVCMKRNCKLTKVPIDSVKSVQTSKINNSSSEYCQNIEVFIGDEVYYIKLSLLGSHQMLNCATAVYAARELIQLGIDIDKENLVSSLSTVKWMGRLEILNKNPLVVIDGAHNIQGIEALRNNIETYFEYKDIILILGILADKQVDKMIATIAPLAKTVIAVTPNSYRAESSDELNKIILKYNDTSRAFYSYEDAYREALSCADEDDIIVISGSLYMIGDMRKIIVNS</sequence>
<dbReference type="Proteomes" id="UP000019482">
    <property type="component" value="Unassembled WGS sequence"/>
</dbReference>
<dbReference type="PROSITE" id="PS01011">
    <property type="entry name" value="FOLYLPOLYGLU_SYNT_1"/>
    <property type="match status" value="1"/>
</dbReference>
<keyword evidence="6 11" id="KW-0547">Nucleotide-binding</keyword>
<dbReference type="Pfam" id="PF08245">
    <property type="entry name" value="Mur_ligase_M"/>
    <property type="match status" value="1"/>
</dbReference>
<evidence type="ECO:0000256" key="6">
    <source>
        <dbReference type="ARBA" id="ARBA00022741"/>
    </source>
</evidence>
<evidence type="ECO:0000256" key="1">
    <source>
        <dbReference type="ARBA" id="ARBA00001946"/>
    </source>
</evidence>